<dbReference type="AlphaFoldDB" id="A0AAV7NY89"/>
<evidence type="ECO:0000256" key="1">
    <source>
        <dbReference type="SAM" id="MobiDB-lite"/>
    </source>
</evidence>
<proteinExistence type="predicted"/>
<comment type="caution">
    <text evidence="2">The sequence shown here is derived from an EMBL/GenBank/DDBJ whole genome shotgun (WGS) entry which is preliminary data.</text>
</comment>
<name>A0AAV7NY89_PLEWA</name>
<protein>
    <submittedName>
        <fullName evidence="2">Uncharacterized protein</fullName>
    </submittedName>
</protein>
<dbReference type="EMBL" id="JANPWB010000012">
    <property type="protein sequence ID" value="KAJ1119554.1"/>
    <property type="molecule type" value="Genomic_DNA"/>
</dbReference>
<feature type="region of interest" description="Disordered" evidence="1">
    <location>
        <begin position="24"/>
        <end position="132"/>
    </location>
</feature>
<reference evidence="2" key="1">
    <citation type="journal article" date="2022" name="bioRxiv">
        <title>Sequencing and chromosome-scale assembly of the giantPleurodeles waltlgenome.</title>
        <authorList>
            <person name="Brown T."/>
            <person name="Elewa A."/>
            <person name="Iarovenko S."/>
            <person name="Subramanian E."/>
            <person name="Araus A.J."/>
            <person name="Petzold A."/>
            <person name="Susuki M."/>
            <person name="Suzuki K.-i.T."/>
            <person name="Hayashi T."/>
            <person name="Toyoda A."/>
            <person name="Oliveira C."/>
            <person name="Osipova E."/>
            <person name="Leigh N.D."/>
            <person name="Simon A."/>
            <person name="Yun M.H."/>
        </authorList>
    </citation>
    <scope>NUCLEOTIDE SEQUENCE</scope>
    <source>
        <strain evidence="2">20211129_DDA</strain>
        <tissue evidence="2">Liver</tissue>
    </source>
</reference>
<accession>A0AAV7NY89</accession>
<sequence>MKSAMASLKEARVIAPSAAHELQSPLVDPRSAGHWQAAAPLTPRLPQPRGKPGCTGDSGRGRGQTRRRRSTPSQPRLGRGPRLAAPGHAGCPQRCWLARVSDRPPPDAPSAAVTPEAAYGPLPILRAPRPRQ</sequence>
<gene>
    <name evidence="2" type="ORF">NDU88_007739</name>
</gene>
<dbReference type="Proteomes" id="UP001066276">
    <property type="component" value="Chromosome 8"/>
</dbReference>
<keyword evidence="3" id="KW-1185">Reference proteome</keyword>
<evidence type="ECO:0000313" key="2">
    <source>
        <dbReference type="EMBL" id="KAJ1119554.1"/>
    </source>
</evidence>
<organism evidence="2 3">
    <name type="scientific">Pleurodeles waltl</name>
    <name type="common">Iberian ribbed newt</name>
    <dbReference type="NCBI Taxonomy" id="8319"/>
    <lineage>
        <taxon>Eukaryota</taxon>
        <taxon>Metazoa</taxon>
        <taxon>Chordata</taxon>
        <taxon>Craniata</taxon>
        <taxon>Vertebrata</taxon>
        <taxon>Euteleostomi</taxon>
        <taxon>Amphibia</taxon>
        <taxon>Batrachia</taxon>
        <taxon>Caudata</taxon>
        <taxon>Salamandroidea</taxon>
        <taxon>Salamandridae</taxon>
        <taxon>Pleurodelinae</taxon>
        <taxon>Pleurodeles</taxon>
    </lineage>
</organism>
<evidence type="ECO:0000313" key="3">
    <source>
        <dbReference type="Proteomes" id="UP001066276"/>
    </source>
</evidence>